<dbReference type="PANTHER" id="PTHR48111:SF1">
    <property type="entry name" value="TWO-COMPONENT RESPONSE REGULATOR ORR33"/>
    <property type="match status" value="1"/>
</dbReference>
<keyword evidence="5" id="KW-0804">Transcription</keyword>
<dbReference type="SUPFAM" id="SSF52172">
    <property type="entry name" value="CheY-like"/>
    <property type="match status" value="1"/>
</dbReference>
<evidence type="ECO:0000256" key="5">
    <source>
        <dbReference type="ARBA" id="ARBA00023163"/>
    </source>
</evidence>
<organism evidence="8">
    <name type="scientific">marine metagenome</name>
    <dbReference type="NCBI Taxonomy" id="408172"/>
    <lineage>
        <taxon>unclassified sequences</taxon>
        <taxon>metagenomes</taxon>
        <taxon>ecological metagenomes</taxon>
    </lineage>
</organism>
<feature type="compositionally biased region" description="Acidic residues" evidence="6">
    <location>
        <begin position="150"/>
        <end position="162"/>
    </location>
</feature>
<evidence type="ECO:0000259" key="7">
    <source>
        <dbReference type="PROSITE" id="PS50110"/>
    </source>
</evidence>
<evidence type="ECO:0000313" key="8">
    <source>
        <dbReference type="EMBL" id="SUZ59237.1"/>
    </source>
</evidence>
<keyword evidence="3" id="KW-0805">Transcription regulation</keyword>
<name>A0A381NXU4_9ZZZZ</name>
<dbReference type="InterPro" id="IPR001789">
    <property type="entry name" value="Sig_transdc_resp-reg_receiver"/>
</dbReference>
<dbReference type="Gene3D" id="3.40.50.2300">
    <property type="match status" value="1"/>
</dbReference>
<dbReference type="AlphaFoldDB" id="A0A381NXU4"/>
<sequence>VTDVLLASDADWLIQEVRSALSDPGTTVGVVRAGSEVRSAASVGSPDLVILDLQIGNMGGMAACIDLRLEIDAGRVSPVPVLMLLDRSADVFLAQQAGAEGWIVKPLDAFRLKMASVKLLSGENMRDEVADTPEVAGKSIELDPLVNSDDASDDSGDQSSDDDPAKAL</sequence>
<dbReference type="InterPro" id="IPR039420">
    <property type="entry name" value="WalR-like"/>
</dbReference>
<evidence type="ECO:0000256" key="6">
    <source>
        <dbReference type="SAM" id="MobiDB-lite"/>
    </source>
</evidence>
<evidence type="ECO:0000256" key="4">
    <source>
        <dbReference type="ARBA" id="ARBA00023125"/>
    </source>
</evidence>
<dbReference type="Pfam" id="PF00072">
    <property type="entry name" value="Response_reg"/>
    <property type="match status" value="1"/>
</dbReference>
<protein>
    <recommendedName>
        <fullName evidence="7">Response regulatory domain-containing protein</fullName>
    </recommendedName>
</protein>
<dbReference type="SMART" id="SM00448">
    <property type="entry name" value="REC"/>
    <property type="match status" value="1"/>
</dbReference>
<feature type="domain" description="Response regulatory" evidence="7">
    <location>
        <begin position="3"/>
        <end position="120"/>
    </location>
</feature>
<evidence type="ECO:0000256" key="1">
    <source>
        <dbReference type="ARBA" id="ARBA00022553"/>
    </source>
</evidence>
<dbReference type="GO" id="GO:0032993">
    <property type="term" value="C:protein-DNA complex"/>
    <property type="evidence" value="ECO:0007669"/>
    <property type="project" value="TreeGrafter"/>
</dbReference>
<dbReference type="GO" id="GO:0006355">
    <property type="term" value="P:regulation of DNA-templated transcription"/>
    <property type="evidence" value="ECO:0007669"/>
    <property type="project" value="TreeGrafter"/>
</dbReference>
<keyword evidence="2" id="KW-0902">Two-component regulatory system</keyword>
<dbReference type="EMBL" id="UINC01000666">
    <property type="protein sequence ID" value="SUZ59237.1"/>
    <property type="molecule type" value="Genomic_DNA"/>
</dbReference>
<keyword evidence="1" id="KW-0597">Phosphoprotein</keyword>
<dbReference type="GO" id="GO:0005829">
    <property type="term" value="C:cytosol"/>
    <property type="evidence" value="ECO:0007669"/>
    <property type="project" value="TreeGrafter"/>
</dbReference>
<evidence type="ECO:0000256" key="3">
    <source>
        <dbReference type="ARBA" id="ARBA00023015"/>
    </source>
</evidence>
<dbReference type="PANTHER" id="PTHR48111">
    <property type="entry name" value="REGULATOR OF RPOS"/>
    <property type="match status" value="1"/>
</dbReference>
<dbReference type="InterPro" id="IPR011006">
    <property type="entry name" value="CheY-like_superfamily"/>
</dbReference>
<reference evidence="8" key="1">
    <citation type="submission" date="2018-05" db="EMBL/GenBank/DDBJ databases">
        <authorList>
            <person name="Lanie J.A."/>
            <person name="Ng W.-L."/>
            <person name="Kazmierczak K.M."/>
            <person name="Andrzejewski T.M."/>
            <person name="Davidsen T.M."/>
            <person name="Wayne K.J."/>
            <person name="Tettelin H."/>
            <person name="Glass J.I."/>
            <person name="Rusch D."/>
            <person name="Podicherti R."/>
            <person name="Tsui H.-C.T."/>
            <person name="Winkler M.E."/>
        </authorList>
    </citation>
    <scope>NUCLEOTIDE SEQUENCE</scope>
</reference>
<keyword evidence="4" id="KW-0238">DNA-binding</keyword>
<accession>A0A381NXU4</accession>
<proteinExistence type="predicted"/>
<evidence type="ECO:0000256" key="2">
    <source>
        <dbReference type="ARBA" id="ARBA00023012"/>
    </source>
</evidence>
<gene>
    <name evidence="8" type="ORF">METZ01_LOCUS12091</name>
</gene>
<dbReference type="PROSITE" id="PS50110">
    <property type="entry name" value="RESPONSE_REGULATORY"/>
    <property type="match status" value="1"/>
</dbReference>
<feature type="region of interest" description="Disordered" evidence="6">
    <location>
        <begin position="128"/>
        <end position="168"/>
    </location>
</feature>
<dbReference type="GO" id="GO:0000156">
    <property type="term" value="F:phosphorelay response regulator activity"/>
    <property type="evidence" value="ECO:0007669"/>
    <property type="project" value="TreeGrafter"/>
</dbReference>
<feature type="non-terminal residue" evidence="8">
    <location>
        <position position="1"/>
    </location>
</feature>
<dbReference type="GO" id="GO:0000976">
    <property type="term" value="F:transcription cis-regulatory region binding"/>
    <property type="evidence" value="ECO:0007669"/>
    <property type="project" value="TreeGrafter"/>
</dbReference>